<proteinExistence type="predicted"/>
<dbReference type="Proteomes" id="UP001066276">
    <property type="component" value="Chromosome 9"/>
</dbReference>
<comment type="caution">
    <text evidence="2">The sequence shown here is derived from an EMBL/GenBank/DDBJ whole genome shotgun (WGS) entry which is preliminary data.</text>
</comment>
<accession>A0AAV7MH99</accession>
<dbReference type="AlphaFoldDB" id="A0AAV7MH99"/>
<feature type="region of interest" description="Disordered" evidence="1">
    <location>
        <begin position="1"/>
        <end position="123"/>
    </location>
</feature>
<sequence length="123" mass="12332">MQDPRAASTTTAKVSAQQQGEVATQRNQVTASVTSAPSRVTEPGRGQAGQAYGHSQGCKGAGRGQAGQAYGHSRGCKAGQAYGHSQGCKGAGRGQAGQAYGHTQGCKGAGRGQAGQAYGHSHY</sequence>
<name>A0AAV7MH99_PLEWA</name>
<feature type="compositionally biased region" description="Low complexity" evidence="1">
    <location>
        <begin position="114"/>
        <end position="123"/>
    </location>
</feature>
<evidence type="ECO:0000313" key="3">
    <source>
        <dbReference type="Proteomes" id="UP001066276"/>
    </source>
</evidence>
<evidence type="ECO:0000313" key="2">
    <source>
        <dbReference type="EMBL" id="KAJ1103156.1"/>
    </source>
</evidence>
<evidence type="ECO:0000256" key="1">
    <source>
        <dbReference type="SAM" id="MobiDB-lite"/>
    </source>
</evidence>
<protein>
    <submittedName>
        <fullName evidence="2">Uncharacterized protein</fullName>
    </submittedName>
</protein>
<organism evidence="2 3">
    <name type="scientific">Pleurodeles waltl</name>
    <name type="common">Iberian ribbed newt</name>
    <dbReference type="NCBI Taxonomy" id="8319"/>
    <lineage>
        <taxon>Eukaryota</taxon>
        <taxon>Metazoa</taxon>
        <taxon>Chordata</taxon>
        <taxon>Craniata</taxon>
        <taxon>Vertebrata</taxon>
        <taxon>Euteleostomi</taxon>
        <taxon>Amphibia</taxon>
        <taxon>Batrachia</taxon>
        <taxon>Caudata</taxon>
        <taxon>Salamandroidea</taxon>
        <taxon>Salamandridae</taxon>
        <taxon>Pleurodelinae</taxon>
        <taxon>Pleurodeles</taxon>
    </lineage>
</organism>
<feature type="compositionally biased region" description="Polar residues" evidence="1">
    <location>
        <begin position="7"/>
        <end position="38"/>
    </location>
</feature>
<dbReference type="EMBL" id="JANPWB010000013">
    <property type="protein sequence ID" value="KAJ1103156.1"/>
    <property type="molecule type" value="Genomic_DNA"/>
</dbReference>
<feature type="compositionally biased region" description="Low complexity" evidence="1">
    <location>
        <begin position="96"/>
        <end position="106"/>
    </location>
</feature>
<keyword evidence="3" id="KW-1185">Reference proteome</keyword>
<reference evidence="2" key="1">
    <citation type="journal article" date="2022" name="bioRxiv">
        <title>Sequencing and chromosome-scale assembly of the giantPleurodeles waltlgenome.</title>
        <authorList>
            <person name="Brown T."/>
            <person name="Elewa A."/>
            <person name="Iarovenko S."/>
            <person name="Subramanian E."/>
            <person name="Araus A.J."/>
            <person name="Petzold A."/>
            <person name="Susuki M."/>
            <person name="Suzuki K.-i.T."/>
            <person name="Hayashi T."/>
            <person name="Toyoda A."/>
            <person name="Oliveira C."/>
            <person name="Osipova E."/>
            <person name="Leigh N.D."/>
            <person name="Simon A."/>
            <person name="Yun M.H."/>
        </authorList>
    </citation>
    <scope>NUCLEOTIDE SEQUENCE</scope>
    <source>
        <strain evidence="2">20211129_DDA</strain>
        <tissue evidence="2">Liver</tissue>
    </source>
</reference>
<gene>
    <name evidence="2" type="ORF">NDU88_000583</name>
</gene>